<dbReference type="RefSeq" id="WP_248436260.1">
    <property type="nucleotide sequence ID" value="NZ_CP096205.1"/>
</dbReference>
<evidence type="ECO:0000313" key="1">
    <source>
        <dbReference type="EMBL" id="UPQ80370.1"/>
    </source>
</evidence>
<accession>A0ABY4KJ18</accession>
<dbReference type="PROSITE" id="PS51257">
    <property type="entry name" value="PROKAR_LIPOPROTEIN"/>
    <property type="match status" value="1"/>
</dbReference>
<dbReference type="PROSITE" id="PS00141">
    <property type="entry name" value="ASP_PROTEASE"/>
    <property type="match status" value="1"/>
</dbReference>
<organism evidence="1 2">
    <name type="scientific">Flavobacterium azooxidireducens</name>
    <dbReference type="NCBI Taxonomy" id="1871076"/>
    <lineage>
        <taxon>Bacteria</taxon>
        <taxon>Pseudomonadati</taxon>
        <taxon>Bacteroidota</taxon>
        <taxon>Flavobacteriia</taxon>
        <taxon>Flavobacteriales</taxon>
        <taxon>Flavobacteriaceae</taxon>
        <taxon>Flavobacterium</taxon>
    </lineage>
</organism>
<evidence type="ECO:0008006" key="3">
    <source>
        <dbReference type="Google" id="ProtNLM"/>
    </source>
</evidence>
<reference evidence="1" key="1">
    <citation type="submission" date="2022-04" db="EMBL/GenBank/DDBJ databases">
        <title>Consumption of N2O by Flavobacterium azooxidireducens sp. nov. isolated from Decomposing Leaf Litter of Phragmites australis (Cav.).</title>
        <authorList>
            <person name="Behrendt U."/>
            <person name="Spanner T."/>
            <person name="Augustin J."/>
            <person name="Horn M.A."/>
            <person name="Kolb S."/>
            <person name="Ulrich A."/>
        </authorList>
    </citation>
    <scope>NUCLEOTIDE SEQUENCE</scope>
    <source>
        <strain evidence="1">IGB 4-14</strain>
    </source>
</reference>
<dbReference type="EMBL" id="CP096205">
    <property type="protein sequence ID" value="UPQ80370.1"/>
    <property type="molecule type" value="Genomic_DNA"/>
</dbReference>
<proteinExistence type="predicted"/>
<name>A0ABY4KJ18_9FLAO</name>
<dbReference type="Gene3D" id="2.40.70.10">
    <property type="entry name" value="Acid Proteases"/>
    <property type="match status" value="1"/>
</dbReference>
<dbReference type="InterPro" id="IPR001969">
    <property type="entry name" value="Aspartic_peptidase_AS"/>
</dbReference>
<sequence length="388" mass="44278">MKNKLFKISLVLLTSITFLSSCNVYKIINNEEVLKTNKEQPFELEGNKMYVNVVIENGVEEKLIFDTGATKNILFDTLLIPNYSSKQKVNFGKTKLPDGSAVKNSLVAVNMKSQMFDFKNYATGVLHHSSSNCRENSKKGLIGSYPLPILFNGGLLQFDFDEQKIVFLEKSELETRKLMGFKEVKTKFIKSNSHFLVYLTINGVEEPFLFDTGNSSFPIIVSSKSEIKSELPFSEYDGALLSLANGKHNNANNLIKLNSSFKIADETYETAYLKTSTFEGDYNNIGTAFIKNFNWIVDYDLQKVYFKRNSIQLSSPTISSFEFDYKVFADPTNELRIITKRKGLSTFQLNDKILSVNGVLIDKENICEYEQLLNKNKKWDNFEIKTKK</sequence>
<gene>
    <name evidence="1" type="ORF">M0M57_05905</name>
</gene>
<keyword evidence="2" id="KW-1185">Reference proteome</keyword>
<protein>
    <recommendedName>
        <fullName evidence="3">Aspartyl protease</fullName>
    </recommendedName>
</protein>
<evidence type="ECO:0000313" key="2">
    <source>
        <dbReference type="Proteomes" id="UP000830583"/>
    </source>
</evidence>
<dbReference type="InterPro" id="IPR021109">
    <property type="entry name" value="Peptidase_aspartic_dom_sf"/>
</dbReference>
<dbReference type="Proteomes" id="UP000830583">
    <property type="component" value="Chromosome"/>
</dbReference>